<dbReference type="InterPro" id="IPR051701">
    <property type="entry name" value="Mito_OM_Translocase_MSP1"/>
</dbReference>
<protein>
    <recommendedName>
        <fullName evidence="4">AAA+ ATPase domain-containing protein</fullName>
    </recommendedName>
</protein>
<evidence type="ECO:0000259" key="4">
    <source>
        <dbReference type="SMART" id="SM00382"/>
    </source>
</evidence>
<dbReference type="Gene3D" id="1.10.8.60">
    <property type="match status" value="1"/>
</dbReference>
<dbReference type="Pfam" id="PF00004">
    <property type="entry name" value="AAA"/>
    <property type="match status" value="1"/>
</dbReference>
<gene>
    <name evidence="5" type="ORF">VTL71DRAFT_1111</name>
</gene>
<evidence type="ECO:0000313" key="5">
    <source>
        <dbReference type="EMBL" id="KAL2076168.1"/>
    </source>
</evidence>
<feature type="domain" description="AAA+ ATPase" evidence="4">
    <location>
        <begin position="488"/>
        <end position="623"/>
    </location>
</feature>
<keyword evidence="2" id="KW-0067">ATP-binding</keyword>
<evidence type="ECO:0000256" key="1">
    <source>
        <dbReference type="ARBA" id="ARBA00022741"/>
    </source>
</evidence>
<evidence type="ECO:0000256" key="2">
    <source>
        <dbReference type="ARBA" id="ARBA00022840"/>
    </source>
</evidence>
<dbReference type="SUPFAM" id="SSF52540">
    <property type="entry name" value="P-loop containing nucleoside triphosphate hydrolases"/>
    <property type="match status" value="1"/>
</dbReference>
<dbReference type="EMBL" id="JAZHXI010000001">
    <property type="protein sequence ID" value="KAL2076168.1"/>
    <property type="molecule type" value="Genomic_DNA"/>
</dbReference>
<name>A0ABR4D1X9_9HELO</name>
<dbReference type="InterPro" id="IPR003593">
    <property type="entry name" value="AAA+_ATPase"/>
</dbReference>
<keyword evidence="6" id="KW-1185">Reference proteome</keyword>
<dbReference type="SMART" id="SM00382">
    <property type="entry name" value="AAA"/>
    <property type="match status" value="1"/>
</dbReference>
<feature type="region of interest" description="Disordered" evidence="3">
    <location>
        <begin position="1"/>
        <end position="24"/>
    </location>
</feature>
<evidence type="ECO:0000313" key="6">
    <source>
        <dbReference type="Proteomes" id="UP001595075"/>
    </source>
</evidence>
<organism evidence="5 6">
    <name type="scientific">Oculimacula yallundae</name>
    <dbReference type="NCBI Taxonomy" id="86028"/>
    <lineage>
        <taxon>Eukaryota</taxon>
        <taxon>Fungi</taxon>
        <taxon>Dikarya</taxon>
        <taxon>Ascomycota</taxon>
        <taxon>Pezizomycotina</taxon>
        <taxon>Leotiomycetes</taxon>
        <taxon>Helotiales</taxon>
        <taxon>Ploettnerulaceae</taxon>
        <taxon>Oculimacula</taxon>
    </lineage>
</organism>
<dbReference type="Proteomes" id="UP001595075">
    <property type="component" value="Unassembled WGS sequence"/>
</dbReference>
<feature type="compositionally biased region" description="Basic residues" evidence="3">
    <location>
        <begin position="9"/>
        <end position="24"/>
    </location>
</feature>
<dbReference type="PANTHER" id="PTHR45644:SF56">
    <property type="entry name" value="AAA ATPASE, PUTATIVE (AFU_ORTHOLOGUE AFUA_2G12920)-RELATED"/>
    <property type="match status" value="1"/>
</dbReference>
<proteinExistence type="predicted"/>
<dbReference type="PANTHER" id="PTHR45644">
    <property type="entry name" value="AAA ATPASE, PUTATIVE (AFU_ORTHOLOGUE AFUA_2G12920)-RELATED-RELATED"/>
    <property type="match status" value="1"/>
</dbReference>
<evidence type="ECO:0000256" key="3">
    <source>
        <dbReference type="SAM" id="MobiDB-lite"/>
    </source>
</evidence>
<keyword evidence="1" id="KW-0547">Nucleotide-binding</keyword>
<sequence length="797" mass="90622">MSPQTTQKSSRRRRRNAHKLRTASKKIRKPVPEWFLRNCVRSVEELLSQKSLVVTENSAVAPVEDTVDDKASDQSISDKYEIPEVLYRSLKNVVSPLPPTDLRGWTDHTDDKNMYFTNDFVRLNFPTGPRIQHKSQSFFTAVVEHFARDIGSDVVSLTFNRVAKLAAYYSIAENQCTLGNLPFDRILKSPVSKSKRRGKSSRPLIVHIPEVFDYSRSKITREASQCIQNAIQKLDQNKGRILVIGTDREGSCMHFDWPQTDWHRDENNHCHDCSMDFFPLRFGRNPRSLPDLMIPTPSAGQMLLLEKDEKLCIEGKNILGLQTVFKQRPFIDQNSAGMLPNAKWKFKNRLTSEILQKSVFDASRLEVISQAISNEGDIRYSDIEYAILETEVLPKAIKEWTTSANQTSTGKWAKASTQIRKVVGILQANTHRYEKEILLLDSIIDPTEITETWTDIELDGEVKTTASQMVDLNLYHSKSAYGLLKDNRIDGMLLYGPPGTGKTQLARVMARESKAVMMHISPADMITKWVGDTEKFIKAFFNLAKMLSPCMIFIDEADSLFRARSSSDMSWERNQTNQLLLEVDGLRKESSRPFLVLATNHPQYLDPAVLRRVPSRLYIGFPFENARANILKMYLKEEQLHADVDIRSLAGKTRRYTGSDLRYVCIRAAQLCEAEILASNEPGAKRVLGTNHFEGALRNIAPSVSEETIGDLRVFARKFDTDALLRICLEPVGTQTGQSIQMNSSRTRGATKREPRTNPFLEEQQIAKRQMLSPATAREKVDAMMKKLPFSTPFYVP</sequence>
<reference evidence="5 6" key="1">
    <citation type="journal article" date="2024" name="Commun. Biol.">
        <title>Comparative genomic analysis of thermophilic fungi reveals convergent evolutionary adaptations and gene losses.</title>
        <authorList>
            <person name="Steindorff A.S."/>
            <person name="Aguilar-Pontes M.V."/>
            <person name="Robinson A.J."/>
            <person name="Andreopoulos B."/>
            <person name="LaButti K."/>
            <person name="Kuo A."/>
            <person name="Mondo S."/>
            <person name="Riley R."/>
            <person name="Otillar R."/>
            <person name="Haridas S."/>
            <person name="Lipzen A."/>
            <person name="Grimwood J."/>
            <person name="Schmutz J."/>
            <person name="Clum A."/>
            <person name="Reid I.D."/>
            <person name="Moisan M.C."/>
            <person name="Butler G."/>
            <person name="Nguyen T.T.M."/>
            <person name="Dewar K."/>
            <person name="Conant G."/>
            <person name="Drula E."/>
            <person name="Henrissat B."/>
            <person name="Hansel C."/>
            <person name="Singer S."/>
            <person name="Hutchinson M.I."/>
            <person name="de Vries R.P."/>
            <person name="Natvig D.O."/>
            <person name="Powell A.J."/>
            <person name="Tsang A."/>
            <person name="Grigoriev I.V."/>
        </authorList>
    </citation>
    <scope>NUCLEOTIDE SEQUENCE [LARGE SCALE GENOMIC DNA]</scope>
    <source>
        <strain evidence="5 6">CBS 494.80</strain>
    </source>
</reference>
<dbReference type="InterPro" id="IPR003959">
    <property type="entry name" value="ATPase_AAA_core"/>
</dbReference>
<comment type="caution">
    <text evidence="5">The sequence shown here is derived from an EMBL/GenBank/DDBJ whole genome shotgun (WGS) entry which is preliminary data.</text>
</comment>
<dbReference type="Gene3D" id="3.40.50.300">
    <property type="entry name" value="P-loop containing nucleotide triphosphate hydrolases"/>
    <property type="match status" value="1"/>
</dbReference>
<accession>A0ABR4D1X9</accession>
<dbReference type="InterPro" id="IPR027417">
    <property type="entry name" value="P-loop_NTPase"/>
</dbReference>